<dbReference type="InterPro" id="IPR000515">
    <property type="entry name" value="MetI-like"/>
</dbReference>
<dbReference type="InterPro" id="IPR035906">
    <property type="entry name" value="MetI-like_sf"/>
</dbReference>
<feature type="transmembrane region" description="Helical" evidence="8">
    <location>
        <begin position="131"/>
        <end position="153"/>
    </location>
</feature>
<organism evidence="10 11">
    <name type="scientific">Leifsonia kafniensis</name>
    <dbReference type="NCBI Taxonomy" id="475957"/>
    <lineage>
        <taxon>Bacteria</taxon>
        <taxon>Bacillati</taxon>
        <taxon>Actinomycetota</taxon>
        <taxon>Actinomycetes</taxon>
        <taxon>Micrococcales</taxon>
        <taxon>Microbacteriaceae</taxon>
        <taxon>Leifsonia</taxon>
    </lineage>
</organism>
<evidence type="ECO:0000256" key="1">
    <source>
        <dbReference type="ARBA" id="ARBA00004651"/>
    </source>
</evidence>
<evidence type="ECO:0000259" key="9">
    <source>
        <dbReference type="PROSITE" id="PS50928"/>
    </source>
</evidence>
<feature type="transmembrane region" description="Helical" evidence="8">
    <location>
        <begin position="193"/>
        <end position="217"/>
    </location>
</feature>
<keyword evidence="5 8" id="KW-0812">Transmembrane</keyword>
<dbReference type="Gene3D" id="1.10.3720.10">
    <property type="entry name" value="MetI-like"/>
    <property type="match status" value="1"/>
</dbReference>
<dbReference type="EMBL" id="BAABCN010000002">
    <property type="protein sequence ID" value="GAA3872119.1"/>
    <property type="molecule type" value="Genomic_DNA"/>
</dbReference>
<feature type="transmembrane region" description="Helical" evidence="8">
    <location>
        <begin position="7"/>
        <end position="31"/>
    </location>
</feature>
<dbReference type="Pfam" id="PF00528">
    <property type="entry name" value="BPD_transp_1"/>
    <property type="match status" value="1"/>
</dbReference>
<evidence type="ECO:0000256" key="8">
    <source>
        <dbReference type="RuleBase" id="RU363032"/>
    </source>
</evidence>
<feature type="transmembrane region" description="Helical" evidence="8">
    <location>
        <begin position="102"/>
        <end position="125"/>
    </location>
</feature>
<keyword evidence="11" id="KW-1185">Reference proteome</keyword>
<evidence type="ECO:0000256" key="3">
    <source>
        <dbReference type="ARBA" id="ARBA00022448"/>
    </source>
</evidence>
<evidence type="ECO:0000256" key="4">
    <source>
        <dbReference type="ARBA" id="ARBA00022475"/>
    </source>
</evidence>
<feature type="domain" description="ABC transmembrane type-1" evidence="9">
    <location>
        <begin position="65"/>
        <end position="258"/>
    </location>
</feature>
<comment type="similarity">
    <text evidence="2">Belongs to the binding-protein-dependent transport system permease family. CysTW subfamily.</text>
</comment>
<evidence type="ECO:0000313" key="10">
    <source>
        <dbReference type="EMBL" id="GAA3872119.1"/>
    </source>
</evidence>
<feature type="transmembrane region" description="Helical" evidence="8">
    <location>
        <begin position="237"/>
        <end position="258"/>
    </location>
</feature>
<proteinExistence type="inferred from homology"/>
<dbReference type="PANTHER" id="PTHR43848">
    <property type="entry name" value="PUTRESCINE TRANSPORT SYSTEM PERMEASE PROTEIN POTI"/>
    <property type="match status" value="1"/>
</dbReference>
<comment type="caution">
    <text evidence="10">The sequence shown here is derived from an EMBL/GenBank/DDBJ whole genome shotgun (WGS) entry which is preliminary data.</text>
</comment>
<dbReference type="PANTHER" id="PTHR43848:SF2">
    <property type="entry name" value="PUTRESCINE TRANSPORT SYSTEM PERMEASE PROTEIN POTI"/>
    <property type="match status" value="1"/>
</dbReference>
<name>A0ABP7KD96_9MICO</name>
<dbReference type="CDD" id="cd06261">
    <property type="entry name" value="TM_PBP2"/>
    <property type="match status" value="1"/>
</dbReference>
<keyword evidence="7 8" id="KW-0472">Membrane</keyword>
<sequence>MKLPVPLRAALTVCMVLGLAFLYIPLLLIVLNSFNSSRTFGFPPTGFTLEWWQKAAASSGALSALGTSVVAGLCAMVIALGLGTMAAFAVQRYAFFGRTTISFLVVLPITLPGIITGIALNATFVQVLGPLGVALGLATVIIGHATFCIVIVYNNVQARLRRMGSSLEEASADLGATGWQTFWRVTLPNVRGALIAGAVLAFALSFDEIVVTTFTAGPAIQTLPLWIFNNLFRPNQAPVVNVVAAVLALLAVVPVWLAQRFSDDSTASRI</sequence>
<dbReference type="InterPro" id="IPR051789">
    <property type="entry name" value="Bact_Polyamine_Transport"/>
</dbReference>
<keyword evidence="4" id="KW-1003">Cell membrane</keyword>
<evidence type="ECO:0000256" key="7">
    <source>
        <dbReference type="ARBA" id="ARBA00023136"/>
    </source>
</evidence>
<evidence type="ECO:0000256" key="2">
    <source>
        <dbReference type="ARBA" id="ARBA00007069"/>
    </source>
</evidence>
<comment type="subcellular location">
    <subcellularLocation>
        <location evidence="1 8">Cell membrane</location>
        <topology evidence="1 8">Multi-pass membrane protein</topology>
    </subcellularLocation>
</comment>
<evidence type="ECO:0000313" key="11">
    <source>
        <dbReference type="Proteomes" id="UP001501803"/>
    </source>
</evidence>
<protein>
    <submittedName>
        <fullName evidence="10">ABC transporter permease</fullName>
    </submittedName>
</protein>
<dbReference type="RefSeq" id="WP_345063856.1">
    <property type="nucleotide sequence ID" value="NZ_BAABCN010000002.1"/>
</dbReference>
<keyword evidence="6 8" id="KW-1133">Transmembrane helix</keyword>
<evidence type="ECO:0000256" key="6">
    <source>
        <dbReference type="ARBA" id="ARBA00022989"/>
    </source>
</evidence>
<feature type="transmembrane region" description="Helical" evidence="8">
    <location>
        <begin position="69"/>
        <end position="90"/>
    </location>
</feature>
<keyword evidence="3 8" id="KW-0813">Transport</keyword>
<evidence type="ECO:0000256" key="5">
    <source>
        <dbReference type="ARBA" id="ARBA00022692"/>
    </source>
</evidence>
<dbReference type="PROSITE" id="PS50928">
    <property type="entry name" value="ABC_TM1"/>
    <property type="match status" value="1"/>
</dbReference>
<reference evidence="11" key="1">
    <citation type="journal article" date="2019" name="Int. J. Syst. Evol. Microbiol.">
        <title>The Global Catalogue of Microorganisms (GCM) 10K type strain sequencing project: providing services to taxonomists for standard genome sequencing and annotation.</title>
        <authorList>
            <consortium name="The Broad Institute Genomics Platform"/>
            <consortium name="The Broad Institute Genome Sequencing Center for Infectious Disease"/>
            <person name="Wu L."/>
            <person name="Ma J."/>
        </authorList>
    </citation>
    <scope>NUCLEOTIDE SEQUENCE [LARGE SCALE GENOMIC DNA]</scope>
    <source>
        <strain evidence="11">JCM 17021</strain>
    </source>
</reference>
<accession>A0ABP7KD96</accession>
<dbReference type="Proteomes" id="UP001501803">
    <property type="component" value="Unassembled WGS sequence"/>
</dbReference>
<gene>
    <name evidence="10" type="ORF">GCM10022381_13990</name>
</gene>
<dbReference type="SUPFAM" id="SSF161098">
    <property type="entry name" value="MetI-like"/>
    <property type="match status" value="1"/>
</dbReference>